<dbReference type="GO" id="GO:0070536">
    <property type="term" value="P:protein K63-linked deubiquitination"/>
    <property type="evidence" value="ECO:0007669"/>
    <property type="project" value="TreeGrafter"/>
</dbReference>
<comment type="catalytic activity">
    <reaction evidence="1">
        <text>Thiol-dependent hydrolysis of ester, thioester, amide, peptide and isopeptide bonds formed by the C-terminal Gly of ubiquitin (a 76-residue protein attached to proteins as an intracellular targeting signal).</text>
        <dbReference type="EC" id="3.4.19.12"/>
    </reaction>
</comment>
<feature type="domain" description="OTU" evidence="11">
    <location>
        <begin position="53"/>
        <end position="190"/>
    </location>
</feature>
<gene>
    <name evidence="12" type="ORF">SBAD_LOCUS4115</name>
</gene>
<evidence type="ECO:0000256" key="1">
    <source>
        <dbReference type="ARBA" id="ARBA00000707"/>
    </source>
</evidence>
<dbReference type="Pfam" id="PF02338">
    <property type="entry name" value="OTU"/>
    <property type="match status" value="1"/>
</dbReference>
<dbReference type="InterPro" id="IPR051346">
    <property type="entry name" value="OTU_Deubiquitinase"/>
</dbReference>
<comment type="similarity">
    <text evidence="2">Belongs to the peptidase C64 family.</text>
</comment>
<evidence type="ECO:0000256" key="2">
    <source>
        <dbReference type="ARBA" id="ARBA00005865"/>
    </source>
</evidence>
<evidence type="ECO:0000256" key="9">
    <source>
        <dbReference type="ARBA" id="ARBA00022807"/>
    </source>
</evidence>
<dbReference type="EMBL" id="UZAM01008133">
    <property type="protein sequence ID" value="VDP03408.1"/>
    <property type="molecule type" value="Genomic_DNA"/>
</dbReference>
<evidence type="ECO:0000313" key="14">
    <source>
        <dbReference type="WBParaSite" id="SBAD_0000429601-mRNA-1"/>
    </source>
</evidence>
<dbReference type="InterPro" id="IPR003323">
    <property type="entry name" value="OTU_dom"/>
</dbReference>
<evidence type="ECO:0000256" key="10">
    <source>
        <dbReference type="ARBA" id="ARBA00022833"/>
    </source>
</evidence>
<evidence type="ECO:0000259" key="11">
    <source>
        <dbReference type="PROSITE" id="PS50802"/>
    </source>
</evidence>
<evidence type="ECO:0000256" key="4">
    <source>
        <dbReference type="ARBA" id="ARBA00022670"/>
    </source>
</evidence>
<keyword evidence="5" id="KW-0479">Metal-binding</keyword>
<sequence>MPPWQFQSFHETDISQIFNFKSFYPLKYSSVKAVFVRLGHLNWWSKECDCQKLWPLSTSGDGNCLLHAASLGMWGFHDRLLILRKAVHLMLTKGVRRHALWRRWRWQQSRENKEVCNGGGSILCFEMVYSSKDAVASEGTEVIYESLEGLHVFALAHVLRRPIVIASDTVLKNSGGEALSPIHFGGIYLPLECSSAECHRYICDCLPIVLHTIIPITTRDRELLPLHFAADPGPDFTWWEDEEDAKIAMFTDLGDVKKLELISQYMDLVKIPVIKGERFTNVNSGGNEAAKLLQDDAQRRWNTIPLVKSVGNLYSGGSQTFSRITKSVKQKFMSGYRSKKADTDLPKFQRVDSTMLSQFMEEMIDNYLKAARTRFEGRKEGGMETTKRERLSRGFNSGVSAEVLLLKSPDNGNSVPLYERPSSPLQTNTMICFPPFLIKHLFDTLFQRLKLCNLVSLSSVTYKGRSTSGLMSEVYE</sequence>
<evidence type="ECO:0000313" key="12">
    <source>
        <dbReference type="EMBL" id="VDP03408.1"/>
    </source>
</evidence>
<evidence type="ECO:0000256" key="5">
    <source>
        <dbReference type="ARBA" id="ARBA00022723"/>
    </source>
</evidence>
<dbReference type="PANTHER" id="PTHR13367:SF27">
    <property type="entry name" value="OTU DOMAIN-CONTAINING PROTEIN"/>
    <property type="match status" value="1"/>
</dbReference>
<keyword evidence="7" id="KW-0833">Ubl conjugation pathway</keyword>
<dbReference type="GO" id="GO:0004843">
    <property type="term" value="F:cysteine-type deubiquitinase activity"/>
    <property type="evidence" value="ECO:0007669"/>
    <property type="project" value="UniProtKB-EC"/>
</dbReference>
<accession>A0A183IKG9</accession>
<dbReference type="WBParaSite" id="SBAD_0000429601-mRNA-1">
    <property type="protein sequence ID" value="SBAD_0000429601-mRNA-1"/>
    <property type="gene ID" value="SBAD_0000429601"/>
</dbReference>
<dbReference type="GO" id="GO:0005737">
    <property type="term" value="C:cytoplasm"/>
    <property type="evidence" value="ECO:0007669"/>
    <property type="project" value="TreeGrafter"/>
</dbReference>
<keyword evidence="13" id="KW-1185">Reference proteome</keyword>
<dbReference type="EC" id="3.4.19.12" evidence="3"/>
<dbReference type="GO" id="GO:0071947">
    <property type="term" value="P:protein deubiquitination involved in ubiquitin-dependent protein catabolic process"/>
    <property type="evidence" value="ECO:0007669"/>
    <property type="project" value="TreeGrafter"/>
</dbReference>
<reference evidence="14" key="1">
    <citation type="submission" date="2016-06" db="UniProtKB">
        <authorList>
            <consortium name="WormBaseParasite"/>
        </authorList>
    </citation>
    <scope>IDENTIFICATION</scope>
</reference>
<reference evidence="12 13" key="2">
    <citation type="submission" date="2018-11" db="EMBL/GenBank/DDBJ databases">
        <authorList>
            <consortium name="Pathogen Informatics"/>
        </authorList>
    </citation>
    <scope>NUCLEOTIDE SEQUENCE [LARGE SCALE GENOMIC DNA]</scope>
</reference>
<evidence type="ECO:0000256" key="3">
    <source>
        <dbReference type="ARBA" id="ARBA00012759"/>
    </source>
</evidence>
<dbReference type="Proteomes" id="UP000270296">
    <property type="component" value="Unassembled WGS sequence"/>
</dbReference>
<dbReference type="PROSITE" id="PS50802">
    <property type="entry name" value="OTU"/>
    <property type="match status" value="1"/>
</dbReference>
<evidence type="ECO:0000313" key="13">
    <source>
        <dbReference type="Proteomes" id="UP000270296"/>
    </source>
</evidence>
<organism evidence="14">
    <name type="scientific">Soboliphyme baturini</name>
    <dbReference type="NCBI Taxonomy" id="241478"/>
    <lineage>
        <taxon>Eukaryota</taxon>
        <taxon>Metazoa</taxon>
        <taxon>Ecdysozoa</taxon>
        <taxon>Nematoda</taxon>
        <taxon>Enoplea</taxon>
        <taxon>Dorylaimia</taxon>
        <taxon>Dioctophymatida</taxon>
        <taxon>Dioctophymatoidea</taxon>
        <taxon>Soboliphymatidae</taxon>
        <taxon>Soboliphyme</taxon>
    </lineage>
</organism>
<dbReference type="GO" id="GO:0005634">
    <property type="term" value="C:nucleus"/>
    <property type="evidence" value="ECO:0007669"/>
    <property type="project" value="TreeGrafter"/>
</dbReference>
<evidence type="ECO:0000256" key="7">
    <source>
        <dbReference type="ARBA" id="ARBA00022786"/>
    </source>
</evidence>
<proteinExistence type="inferred from homology"/>
<dbReference type="GO" id="GO:0008270">
    <property type="term" value="F:zinc ion binding"/>
    <property type="evidence" value="ECO:0007669"/>
    <property type="project" value="UniProtKB-KW"/>
</dbReference>
<dbReference type="OrthoDB" id="10064699at2759"/>
<evidence type="ECO:0000256" key="8">
    <source>
        <dbReference type="ARBA" id="ARBA00022801"/>
    </source>
</evidence>
<evidence type="ECO:0000256" key="6">
    <source>
        <dbReference type="ARBA" id="ARBA00022771"/>
    </source>
</evidence>
<keyword evidence="10" id="KW-0862">Zinc</keyword>
<dbReference type="GO" id="GO:0070530">
    <property type="term" value="F:K63-linked polyubiquitin modification-dependent protein binding"/>
    <property type="evidence" value="ECO:0007669"/>
    <property type="project" value="TreeGrafter"/>
</dbReference>
<dbReference type="AlphaFoldDB" id="A0A183IKG9"/>
<dbReference type="GO" id="GO:0035871">
    <property type="term" value="P:protein K11-linked deubiquitination"/>
    <property type="evidence" value="ECO:0007669"/>
    <property type="project" value="TreeGrafter"/>
</dbReference>
<keyword evidence="8" id="KW-0378">Hydrolase</keyword>
<dbReference type="GO" id="GO:0071108">
    <property type="term" value="P:protein K48-linked deubiquitination"/>
    <property type="evidence" value="ECO:0007669"/>
    <property type="project" value="TreeGrafter"/>
</dbReference>
<name>A0A183IKG9_9BILA</name>
<dbReference type="PANTHER" id="PTHR13367">
    <property type="entry name" value="UBIQUITIN THIOESTERASE"/>
    <property type="match status" value="1"/>
</dbReference>
<keyword evidence="9" id="KW-0788">Thiol protease</keyword>
<keyword evidence="4" id="KW-0645">Protease</keyword>
<keyword evidence="6" id="KW-0863">Zinc-finger</keyword>
<protein>
    <recommendedName>
        <fullName evidence="3">ubiquitinyl hydrolase 1</fullName>
        <ecNumber evidence="3">3.4.19.12</ecNumber>
    </recommendedName>
</protein>